<dbReference type="PIRSF" id="PIRSF000388">
    <property type="entry name" value="Pantoate_hydroxy_MeTrfase"/>
    <property type="match status" value="1"/>
</dbReference>
<dbReference type="GO" id="GO:0015940">
    <property type="term" value="P:pantothenate biosynthetic process"/>
    <property type="evidence" value="ECO:0007669"/>
    <property type="project" value="InterPro"/>
</dbReference>
<dbReference type="PANTHER" id="PTHR20881:SF0">
    <property type="entry name" value="3-METHYL-2-OXOBUTANOATE HYDROXYMETHYLTRANSFERASE"/>
    <property type="match status" value="1"/>
</dbReference>
<evidence type="ECO:0000256" key="3">
    <source>
        <dbReference type="ARBA" id="ARBA00012618"/>
    </source>
</evidence>
<evidence type="ECO:0000256" key="2">
    <source>
        <dbReference type="ARBA" id="ARBA00008676"/>
    </source>
</evidence>
<dbReference type="EMBL" id="CAEZTT010000101">
    <property type="protein sequence ID" value="CAB4580211.1"/>
    <property type="molecule type" value="Genomic_DNA"/>
</dbReference>
<dbReference type="InterPro" id="IPR003700">
    <property type="entry name" value="Pantoate_hydroxy_MeTrfase"/>
</dbReference>
<gene>
    <name evidence="5" type="ORF">UFOPK1726_00863</name>
</gene>
<protein>
    <recommendedName>
        <fullName evidence="3">3-methyl-2-oxobutanoate hydroxymethyltransferase</fullName>
        <ecNumber evidence="3">2.1.2.11</ecNumber>
    </recommendedName>
</protein>
<dbReference type="PANTHER" id="PTHR20881">
    <property type="entry name" value="3-METHYL-2-OXOBUTANOATE HYDROXYMETHYLTRANSFERASE"/>
    <property type="match status" value="1"/>
</dbReference>
<dbReference type="NCBIfam" id="NF001452">
    <property type="entry name" value="PRK00311.1"/>
    <property type="match status" value="1"/>
</dbReference>
<dbReference type="Gene3D" id="3.20.20.60">
    <property type="entry name" value="Phosphoenolpyruvate-binding domains"/>
    <property type="match status" value="1"/>
</dbReference>
<dbReference type="Pfam" id="PF02548">
    <property type="entry name" value="Pantoate_transf"/>
    <property type="match status" value="1"/>
</dbReference>
<evidence type="ECO:0000313" key="5">
    <source>
        <dbReference type="EMBL" id="CAB4580211.1"/>
    </source>
</evidence>
<comment type="similarity">
    <text evidence="2">Belongs to the PanB family.</text>
</comment>
<dbReference type="CDD" id="cd06557">
    <property type="entry name" value="KPHMT-like"/>
    <property type="match status" value="1"/>
</dbReference>
<dbReference type="InterPro" id="IPR015813">
    <property type="entry name" value="Pyrv/PenolPyrv_kinase-like_dom"/>
</dbReference>
<accession>A0A6J6EUP0</accession>
<comment type="pathway">
    <text evidence="1">Cofactor biosynthesis; (R)-pantothenate biosynthesis; (R)-pantoate from 3-methyl-2-oxobutanoate: step 1/2.</text>
</comment>
<reference evidence="5" key="1">
    <citation type="submission" date="2020-05" db="EMBL/GenBank/DDBJ databases">
        <authorList>
            <person name="Chiriac C."/>
            <person name="Salcher M."/>
            <person name="Ghai R."/>
            <person name="Kavagutti S V."/>
        </authorList>
    </citation>
    <scope>NUCLEOTIDE SEQUENCE</scope>
</reference>
<dbReference type="GO" id="GO:0005737">
    <property type="term" value="C:cytoplasm"/>
    <property type="evidence" value="ECO:0007669"/>
    <property type="project" value="TreeGrafter"/>
</dbReference>
<name>A0A6J6EUP0_9ZZZZ</name>
<dbReference type="NCBIfam" id="TIGR00222">
    <property type="entry name" value="panB"/>
    <property type="match status" value="1"/>
</dbReference>
<dbReference type="FunFam" id="3.20.20.60:FF:000003">
    <property type="entry name" value="3-methyl-2-oxobutanoate hydroxymethyltransferase"/>
    <property type="match status" value="1"/>
</dbReference>
<dbReference type="HAMAP" id="MF_00156">
    <property type="entry name" value="PanB"/>
    <property type="match status" value="1"/>
</dbReference>
<keyword evidence="4" id="KW-0808">Transferase</keyword>
<dbReference type="GO" id="GO:0000287">
    <property type="term" value="F:magnesium ion binding"/>
    <property type="evidence" value="ECO:0007669"/>
    <property type="project" value="TreeGrafter"/>
</dbReference>
<dbReference type="InterPro" id="IPR040442">
    <property type="entry name" value="Pyrv_kinase-like_dom_sf"/>
</dbReference>
<dbReference type="GO" id="GO:0003864">
    <property type="term" value="F:3-methyl-2-oxobutanoate hydroxymethyltransferase activity"/>
    <property type="evidence" value="ECO:0007669"/>
    <property type="project" value="UniProtKB-EC"/>
</dbReference>
<dbReference type="EC" id="2.1.2.11" evidence="3"/>
<dbReference type="SUPFAM" id="SSF51621">
    <property type="entry name" value="Phosphoenolpyruvate/pyruvate domain"/>
    <property type="match status" value="1"/>
</dbReference>
<proteinExistence type="inferred from homology"/>
<organism evidence="5">
    <name type="scientific">freshwater metagenome</name>
    <dbReference type="NCBI Taxonomy" id="449393"/>
    <lineage>
        <taxon>unclassified sequences</taxon>
        <taxon>metagenomes</taxon>
        <taxon>ecological metagenomes</taxon>
    </lineage>
</organism>
<evidence type="ECO:0000256" key="1">
    <source>
        <dbReference type="ARBA" id="ARBA00005033"/>
    </source>
</evidence>
<dbReference type="AlphaFoldDB" id="A0A6J6EUP0"/>
<sequence length="275" mass="29258">MNAVSTLYGGNQSRITTLDLQKAKQQGDIWPMLTCYDALTAKLFDDSGIPVLLVGDSAAMVMLGYDSTVPITVDELLVMVKAVTRSAKRALVVADLPFGSYQAGITDALTNATRMIKEGGATAVKLEGGTRIAPQVAALVEAGIPVMGHLGLTPQSVNVFGGYKVQGKGDDAEKLIEDALALQAAGAFSIVLEVIPAQLAKEVTAKLRIPTIGIGAGSGVDAQVLVWQDLMGLTADPAPRFVKRYFNLRDEMKSAVDRFATEVKTKKYPETKHSY</sequence>
<evidence type="ECO:0000256" key="4">
    <source>
        <dbReference type="ARBA" id="ARBA00022679"/>
    </source>
</evidence>